<gene>
    <name evidence="3" type="ORF">B0I27_11130</name>
</gene>
<feature type="domain" description="LiaI-LiaF-like transmembrane region" evidence="2">
    <location>
        <begin position="6"/>
        <end position="50"/>
    </location>
</feature>
<protein>
    <recommendedName>
        <fullName evidence="2">LiaI-LiaF-like transmembrane region domain-containing protein</fullName>
    </recommendedName>
</protein>
<accession>A0A2T0TUV6</accession>
<organism evidence="3 4">
    <name type="scientific">Arcticibacter pallidicorallinus</name>
    <dbReference type="NCBI Taxonomy" id="1259464"/>
    <lineage>
        <taxon>Bacteria</taxon>
        <taxon>Pseudomonadati</taxon>
        <taxon>Bacteroidota</taxon>
        <taxon>Sphingobacteriia</taxon>
        <taxon>Sphingobacteriales</taxon>
        <taxon>Sphingobacteriaceae</taxon>
        <taxon>Arcticibacter</taxon>
    </lineage>
</organism>
<feature type="transmembrane region" description="Helical" evidence="1">
    <location>
        <begin position="57"/>
        <end position="76"/>
    </location>
</feature>
<keyword evidence="1" id="KW-0472">Membrane</keyword>
<feature type="transmembrane region" description="Helical" evidence="1">
    <location>
        <begin position="6"/>
        <end position="26"/>
    </location>
</feature>
<dbReference type="OrthoDB" id="941984at2"/>
<evidence type="ECO:0000259" key="2">
    <source>
        <dbReference type="Pfam" id="PF18917"/>
    </source>
</evidence>
<sequence>MKTERIIWGIVLLFLGGILLLQNFNVIDFEWSVIWRFWPVILILIGANMLFSNSNSTAGGVVTVLITVVVLGFIGYKGVSHDETGRDSWITDESPSRDQPNKSKTTIFSEPYIAGTRNAILNIEGGATSFILRDTASELFNAHVKKHIGNYSMFKFSTDSTETVDFKMTGEAKWDMKKSSSNQVIITLNPEPVWDINLETGAGKTDFDLTKYKIRKMKLEGGVAKFDIKLGTLSKTTVIDVESGVSKINIAIPKSAGCEIRTESGLSSMDFKGFTKLSDNSFQTPNFSSAQQKITINMEGGLSKFKVERY</sequence>
<comment type="caution">
    <text evidence="3">The sequence shown here is derived from an EMBL/GenBank/DDBJ whole genome shotgun (WGS) entry which is preliminary data.</text>
</comment>
<name>A0A2T0TUV6_9SPHI</name>
<evidence type="ECO:0000313" key="3">
    <source>
        <dbReference type="EMBL" id="PRY49474.1"/>
    </source>
</evidence>
<dbReference type="RefSeq" id="WP_106294828.1">
    <property type="nucleotide sequence ID" value="NZ_PVTH01000011.1"/>
</dbReference>
<evidence type="ECO:0000313" key="4">
    <source>
        <dbReference type="Proteomes" id="UP000238034"/>
    </source>
</evidence>
<dbReference type="AlphaFoldDB" id="A0A2T0TUV6"/>
<dbReference type="Proteomes" id="UP000238034">
    <property type="component" value="Unassembled WGS sequence"/>
</dbReference>
<evidence type="ECO:0000256" key="1">
    <source>
        <dbReference type="SAM" id="Phobius"/>
    </source>
</evidence>
<feature type="transmembrane region" description="Helical" evidence="1">
    <location>
        <begin position="33"/>
        <end position="51"/>
    </location>
</feature>
<keyword evidence="1" id="KW-0812">Transmembrane</keyword>
<dbReference type="Pfam" id="PF18917">
    <property type="entry name" value="LiaI-LiaF-like_TM1"/>
    <property type="match status" value="1"/>
</dbReference>
<proteinExistence type="predicted"/>
<dbReference type="EMBL" id="PVTH01000011">
    <property type="protein sequence ID" value="PRY49474.1"/>
    <property type="molecule type" value="Genomic_DNA"/>
</dbReference>
<dbReference type="InterPro" id="IPR043726">
    <property type="entry name" value="LiaI-LiaF-like_TM1"/>
</dbReference>
<keyword evidence="4" id="KW-1185">Reference proteome</keyword>
<keyword evidence="1" id="KW-1133">Transmembrane helix</keyword>
<reference evidence="3 4" key="1">
    <citation type="submission" date="2018-03" db="EMBL/GenBank/DDBJ databases">
        <title>Genomic Encyclopedia of Type Strains, Phase III (KMG-III): the genomes of soil and plant-associated and newly described type strains.</title>
        <authorList>
            <person name="Whitman W."/>
        </authorList>
    </citation>
    <scope>NUCLEOTIDE SEQUENCE [LARGE SCALE GENOMIC DNA]</scope>
    <source>
        <strain evidence="3 4">CGMCC 1.9313</strain>
    </source>
</reference>